<reference evidence="2" key="1">
    <citation type="submission" date="2017-01" db="EMBL/GenBank/DDBJ databases">
        <title>Comparative genomics of anhydrobiosis in the tardigrade Hypsibius dujardini.</title>
        <authorList>
            <person name="Yoshida Y."/>
            <person name="Koutsovoulos G."/>
            <person name="Laetsch D."/>
            <person name="Stevens L."/>
            <person name="Kumar S."/>
            <person name="Horikawa D."/>
            <person name="Ishino K."/>
            <person name="Komine S."/>
            <person name="Tomita M."/>
            <person name="Blaxter M."/>
            <person name="Arakawa K."/>
        </authorList>
    </citation>
    <scope>NUCLEOTIDE SEQUENCE [LARGE SCALE GENOMIC DNA]</scope>
    <source>
        <strain evidence="2">Z151</strain>
    </source>
</reference>
<dbReference type="InterPro" id="IPR046341">
    <property type="entry name" value="SET_dom_sf"/>
</dbReference>
<dbReference type="Gene3D" id="2.170.270.10">
    <property type="entry name" value="SET domain"/>
    <property type="match status" value="1"/>
</dbReference>
<protein>
    <recommendedName>
        <fullName evidence="3">MYND-type domain-containing protein</fullName>
    </recommendedName>
</protein>
<evidence type="ECO:0008006" key="3">
    <source>
        <dbReference type="Google" id="ProtNLM"/>
    </source>
</evidence>
<dbReference type="Gene3D" id="1.10.220.160">
    <property type="match status" value="1"/>
</dbReference>
<accession>A0A1W0WUS2</accession>
<evidence type="ECO:0000313" key="2">
    <source>
        <dbReference type="Proteomes" id="UP000192578"/>
    </source>
</evidence>
<dbReference type="SUPFAM" id="SSF144232">
    <property type="entry name" value="HIT/MYND zinc finger-like"/>
    <property type="match status" value="1"/>
</dbReference>
<dbReference type="Gene3D" id="6.10.140.2220">
    <property type="match status" value="1"/>
</dbReference>
<evidence type="ECO:0000313" key="1">
    <source>
        <dbReference type="EMBL" id="OQV18945.1"/>
    </source>
</evidence>
<proteinExistence type="predicted"/>
<name>A0A1W0WUS2_HYPEX</name>
<dbReference type="EMBL" id="MTYJ01000044">
    <property type="protein sequence ID" value="OQV18945.1"/>
    <property type="molecule type" value="Genomic_DNA"/>
</dbReference>
<comment type="caution">
    <text evidence="1">The sequence shown here is derived from an EMBL/GenBank/DDBJ whole genome shotgun (WGS) entry which is preliminary data.</text>
</comment>
<sequence length="134" mass="15004">MFSVAADSEDLRCHNCLAIIEPKILGDGSCSCKGCQFAHYCSMSWMEMDFRDLHKQECGFLRRMVVVKYKPGDHFLMLLKGLMGITISPTRSSFDGRAQQKCNGCGFSPYDTTRLTEATALVKSFADSKARVKE</sequence>
<dbReference type="Proteomes" id="UP000192578">
    <property type="component" value="Unassembled WGS sequence"/>
</dbReference>
<gene>
    <name evidence="1" type="ORF">BV898_07004</name>
</gene>
<dbReference type="AlphaFoldDB" id="A0A1W0WUS2"/>
<keyword evidence="2" id="KW-1185">Reference proteome</keyword>
<organism evidence="1 2">
    <name type="scientific">Hypsibius exemplaris</name>
    <name type="common">Freshwater tardigrade</name>
    <dbReference type="NCBI Taxonomy" id="2072580"/>
    <lineage>
        <taxon>Eukaryota</taxon>
        <taxon>Metazoa</taxon>
        <taxon>Ecdysozoa</taxon>
        <taxon>Tardigrada</taxon>
        <taxon>Eutardigrada</taxon>
        <taxon>Parachela</taxon>
        <taxon>Hypsibioidea</taxon>
        <taxon>Hypsibiidae</taxon>
        <taxon>Hypsibius</taxon>
    </lineage>
</organism>